<dbReference type="EMBL" id="BAEH01000022">
    <property type="protein sequence ID" value="GAB17230.1"/>
    <property type="molecule type" value="Genomic_DNA"/>
</dbReference>
<feature type="transmembrane region" description="Helical" evidence="1">
    <location>
        <begin position="287"/>
        <end position="306"/>
    </location>
</feature>
<evidence type="ECO:0008006" key="4">
    <source>
        <dbReference type="Google" id="ProtNLM"/>
    </source>
</evidence>
<dbReference type="eggNOG" id="COG1300">
    <property type="taxonomic scope" value="Bacteria"/>
</dbReference>
<dbReference type="PANTHER" id="PTHR35337">
    <property type="entry name" value="SLR1478 PROTEIN"/>
    <property type="match status" value="1"/>
</dbReference>
<dbReference type="PANTHER" id="PTHR35337:SF1">
    <property type="entry name" value="SLR1478 PROTEIN"/>
    <property type="match status" value="1"/>
</dbReference>
<organism evidence="2 3">
    <name type="scientific">Gordonia effusa NBRC 100432</name>
    <dbReference type="NCBI Taxonomy" id="1077974"/>
    <lineage>
        <taxon>Bacteria</taxon>
        <taxon>Bacillati</taxon>
        <taxon>Actinomycetota</taxon>
        <taxon>Actinomycetes</taxon>
        <taxon>Mycobacteriales</taxon>
        <taxon>Gordoniaceae</taxon>
        <taxon>Gordonia</taxon>
    </lineage>
</organism>
<feature type="transmembrane region" description="Helical" evidence="1">
    <location>
        <begin position="168"/>
        <end position="189"/>
    </location>
</feature>
<feature type="transmembrane region" description="Helical" evidence="1">
    <location>
        <begin position="210"/>
        <end position="238"/>
    </location>
</feature>
<gene>
    <name evidence="2" type="ORF">GOEFS_022_00100</name>
</gene>
<protein>
    <recommendedName>
        <fullName evidence="4">Stage II sporulation protein M</fullName>
    </recommendedName>
</protein>
<dbReference type="STRING" id="1077974.GOEFS_022_00100"/>
<proteinExistence type="predicted"/>
<keyword evidence="1" id="KW-1133">Transmembrane helix</keyword>
<dbReference type="Proteomes" id="UP000035034">
    <property type="component" value="Unassembled WGS sequence"/>
</dbReference>
<name>H0QWM9_9ACTN</name>
<dbReference type="InterPro" id="IPR002798">
    <property type="entry name" value="SpoIIM-like"/>
</dbReference>
<keyword evidence="1" id="KW-0812">Transmembrane</keyword>
<evidence type="ECO:0000256" key="1">
    <source>
        <dbReference type="SAM" id="Phobius"/>
    </source>
</evidence>
<comment type="caution">
    <text evidence="2">The sequence shown here is derived from an EMBL/GenBank/DDBJ whole genome shotgun (WGS) entry which is preliminary data.</text>
</comment>
<sequence>MTVVDLDAYVAAHQGGWHRLNELSRRRTLTGDEADEILDLYQRVATQLSVIRSTAPDAGVIGYLSALLARARSRATGTKAMSLRDVGTYFSRTLPAGLYRLRWWWMTTMAASFFATGIVIWWMISHPRIESSLASPAEIDKLVNNDFESYYSESAASAFAFRVWTNNFWLAAVCIAFGVFCIPVIYILVNNVINLGVVGSMMISHGRGDLFFGLIIPHGLLEMTCLFVSASVGLKLFWTWVAPGARSRVQALAEEGRTALAIAMGLVAFLLLTGVIEAFVTPSGLPTWARISVGVLAEIGFFAYVFTLGRNAYLDGATGDLESESERGYAAPVAA</sequence>
<keyword evidence="1" id="KW-0472">Membrane</keyword>
<feature type="transmembrane region" description="Helical" evidence="1">
    <location>
        <begin position="103"/>
        <end position="124"/>
    </location>
</feature>
<keyword evidence="3" id="KW-1185">Reference proteome</keyword>
<evidence type="ECO:0000313" key="2">
    <source>
        <dbReference type="EMBL" id="GAB17230.1"/>
    </source>
</evidence>
<feature type="transmembrane region" description="Helical" evidence="1">
    <location>
        <begin position="258"/>
        <end position="280"/>
    </location>
</feature>
<dbReference type="Pfam" id="PF01944">
    <property type="entry name" value="SpoIIM"/>
    <property type="match status" value="1"/>
</dbReference>
<accession>H0QWM9</accession>
<evidence type="ECO:0000313" key="3">
    <source>
        <dbReference type="Proteomes" id="UP000035034"/>
    </source>
</evidence>
<dbReference type="AlphaFoldDB" id="H0QWM9"/>
<reference evidence="2 3" key="1">
    <citation type="submission" date="2011-12" db="EMBL/GenBank/DDBJ databases">
        <title>Whole genome shotgun sequence of Gordonia effusa NBRC 100432.</title>
        <authorList>
            <person name="Yoshida I."/>
            <person name="Takarada H."/>
            <person name="Hosoyama A."/>
            <person name="Tsuchikane K."/>
            <person name="Katsumata H."/>
            <person name="Yamazaki S."/>
            <person name="Fujita N."/>
        </authorList>
    </citation>
    <scope>NUCLEOTIDE SEQUENCE [LARGE SCALE GENOMIC DNA]</scope>
    <source>
        <strain evidence="2 3">NBRC 100432</strain>
    </source>
</reference>